<protein>
    <submittedName>
        <fullName evidence="2">Flavodoxin</fullName>
    </submittedName>
</protein>
<dbReference type="RefSeq" id="WP_169323063.1">
    <property type="nucleotide sequence ID" value="NZ_JABCJJ010000002.1"/>
</dbReference>
<dbReference type="Gene3D" id="3.40.50.360">
    <property type="match status" value="1"/>
</dbReference>
<evidence type="ECO:0000313" key="3">
    <source>
        <dbReference type="Proteomes" id="UP000562124"/>
    </source>
</evidence>
<dbReference type="InterPro" id="IPR029039">
    <property type="entry name" value="Flavoprotein-like_sf"/>
</dbReference>
<reference evidence="2 3" key="1">
    <citation type="submission" date="2020-04" db="EMBL/GenBank/DDBJ databases">
        <title>Sequencing and Assembly of C. fimi.</title>
        <authorList>
            <person name="Ramsey A.R."/>
        </authorList>
    </citation>
    <scope>NUCLEOTIDE SEQUENCE [LARGE SCALE GENOMIC DNA]</scope>
    <source>
        <strain evidence="2 3">SB</strain>
    </source>
</reference>
<dbReference type="PROSITE" id="PS50902">
    <property type="entry name" value="FLAVODOXIN_LIKE"/>
    <property type="match status" value="1"/>
</dbReference>
<dbReference type="SUPFAM" id="SSF52218">
    <property type="entry name" value="Flavoproteins"/>
    <property type="match status" value="1"/>
</dbReference>
<dbReference type="InterPro" id="IPR008254">
    <property type="entry name" value="Flavodoxin/NO_synth"/>
</dbReference>
<dbReference type="InterPro" id="IPR001226">
    <property type="entry name" value="Flavodoxin_CS"/>
</dbReference>
<dbReference type="Proteomes" id="UP000562124">
    <property type="component" value="Unassembled WGS sequence"/>
</dbReference>
<dbReference type="AlphaFoldDB" id="A0A7Y0LWC5"/>
<keyword evidence="3" id="KW-1185">Reference proteome</keyword>
<evidence type="ECO:0000313" key="2">
    <source>
        <dbReference type="EMBL" id="NMR19086.1"/>
    </source>
</evidence>
<comment type="caution">
    <text evidence="2">The sequence shown here is derived from an EMBL/GenBank/DDBJ whole genome shotgun (WGS) entry which is preliminary data.</text>
</comment>
<dbReference type="PROSITE" id="PS00201">
    <property type="entry name" value="FLAVODOXIN"/>
    <property type="match status" value="1"/>
</dbReference>
<accession>A0A7Y0LWC5</accession>
<dbReference type="EMBL" id="JABCJJ010000002">
    <property type="protein sequence ID" value="NMR19086.1"/>
    <property type="molecule type" value="Genomic_DNA"/>
</dbReference>
<name>A0A7Y0LWC5_CELFI</name>
<organism evidence="2 3">
    <name type="scientific">Cellulomonas fimi</name>
    <dbReference type="NCBI Taxonomy" id="1708"/>
    <lineage>
        <taxon>Bacteria</taxon>
        <taxon>Bacillati</taxon>
        <taxon>Actinomycetota</taxon>
        <taxon>Actinomycetes</taxon>
        <taxon>Micrococcales</taxon>
        <taxon>Cellulomonadaceae</taxon>
        <taxon>Cellulomonas</taxon>
    </lineage>
</organism>
<feature type="domain" description="Flavodoxin-like" evidence="1">
    <location>
        <begin position="3"/>
        <end position="164"/>
    </location>
</feature>
<dbReference type="GO" id="GO:0010181">
    <property type="term" value="F:FMN binding"/>
    <property type="evidence" value="ECO:0007669"/>
    <property type="project" value="InterPro"/>
</dbReference>
<dbReference type="GO" id="GO:0009055">
    <property type="term" value="F:electron transfer activity"/>
    <property type="evidence" value="ECO:0007669"/>
    <property type="project" value="InterPro"/>
</dbReference>
<proteinExistence type="predicted"/>
<sequence>MRALVVFESMFGNTLHVAKAVAEGLRSWTEVDAVEVGTAPELLHPAVRLLVVGGPTQAFGMSRPSTRADAQRQSTVPVLSDDIGIREWIDGLRTMPDGVAVATFDTKIAIARRLGSAARGAHERLAARGFEPIAPPETFWVHGVRGPLEPGELDRACAWGSELGRLLLGDPAPVH</sequence>
<gene>
    <name evidence="2" type="ORF">HIR71_02435</name>
</gene>
<evidence type="ECO:0000259" key="1">
    <source>
        <dbReference type="PROSITE" id="PS50902"/>
    </source>
</evidence>